<dbReference type="SUPFAM" id="SSF56935">
    <property type="entry name" value="Porins"/>
    <property type="match status" value="1"/>
</dbReference>
<name>A0A4R6IQU1_9SPHI</name>
<protein>
    <recommendedName>
        <fullName evidence="4">Carboxypeptidase family protein</fullName>
    </recommendedName>
</protein>
<dbReference type="SUPFAM" id="SSF49464">
    <property type="entry name" value="Carboxypeptidase regulatory domain-like"/>
    <property type="match status" value="1"/>
</dbReference>
<dbReference type="AlphaFoldDB" id="A0A4R6IQU1"/>
<keyword evidence="3" id="KW-1185">Reference proteome</keyword>
<dbReference type="InterPro" id="IPR008969">
    <property type="entry name" value="CarboxyPept-like_regulatory"/>
</dbReference>
<reference evidence="2 3" key="1">
    <citation type="submission" date="2019-03" db="EMBL/GenBank/DDBJ databases">
        <title>Genomic Encyclopedia of Archaeal and Bacterial Type Strains, Phase II (KMG-II): from individual species to whole genera.</title>
        <authorList>
            <person name="Goeker M."/>
        </authorList>
    </citation>
    <scope>NUCLEOTIDE SEQUENCE [LARGE SCALE GENOMIC DNA]</scope>
    <source>
        <strain evidence="2 3">DSM 19034</strain>
    </source>
</reference>
<evidence type="ECO:0000256" key="1">
    <source>
        <dbReference type="SAM" id="SignalP"/>
    </source>
</evidence>
<evidence type="ECO:0000313" key="3">
    <source>
        <dbReference type="Proteomes" id="UP000295499"/>
    </source>
</evidence>
<accession>A0A4R6IQU1</accession>
<gene>
    <name evidence="2" type="ORF">CLV32_0856</name>
</gene>
<comment type="caution">
    <text evidence="2">The sequence shown here is derived from an EMBL/GenBank/DDBJ whole genome shotgun (WGS) entry which is preliminary data.</text>
</comment>
<dbReference type="RefSeq" id="WP_166641877.1">
    <property type="nucleotide sequence ID" value="NZ_SNWM01000001.1"/>
</dbReference>
<proteinExistence type="predicted"/>
<dbReference type="EMBL" id="SNWM01000001">
    <property type="protein sequence ID" value="TDO24567.1"/>
    <property type="molecule type" value="Genomic_DNA"/>
</dbReference>
<feature type="chain" id="PRO_5020551061" description="Carboxypeptidase family protein" evidence="1">
    <location>
        <begin position="34"/>
        <end position="899"/>
    </location>
</feature>
<keyword evidence="1" id="KW-0732">Signal</keyword>
<evidence type="ECO:0000313" key="2">
    <source>
        <dbReference type="EMBL" id="TDO24567.1"/>
    </source>
</evidence>
<feature type="signal peptide" evidence="1">
    <location>
        <begin position="1"/>
        <end position="33"/>
    </location>
</feature>
<evidence type="ECO:0008006" key="4">
    <source>
        <dbReference type="Google" id="ProtNLM"/>
    </source>
</evidence>
<sequence length="899" mass="102529">MIRKTGSSGMKKPMNGRLISACLLIFTCGYASAQVAVDGKVRNSSGAPIPFATLMVIDTLRNNIAAYTSASKIGDYNFTISNPGIYYLIGRALGHKADTTLLRITDQHKRLTKDLTLREDVQNLKEVIVSSAQPVIVKRDTIIIDAKSFALGNEQVAEDLLKRIPGLEVTADGTIKVGNREVERVMVDGDDFFEKGYKLLTKNLSAGTIDKVEIYDKYSKNRLLHNIENSDKVALNLKLKADSKQQWFGNISAGYGIGAKHELRTNLMAYRPKAKYYLLANINNTGYDASGDIRSLVSPENSGGPNAIEDKQTLDPMSNLNVKQPQLRRSRINFNNVVMPALNGIWTLTDKMKLKVMSLLNLDKNDFVTSGSQTFFTTAQPINVRESSQTNKKTFSAISRLNYLYDINPRSSFEYTGVFNSSKNTDTANSFLNSNQIRERLTKRDNVYDHKFIYTNKISEKTVLLLSARYLNERQPENYLIDSVRYPILASGAAKLHVDQETVQQMKYAALEGRLLTKQSNGSLLEFQAGYVNRMNTFDSHLATARMSNFQYLEPFSNQISYRAAEVYGKANYRYKIGNCHLVAGVEGHQLLNKVKQADSLDYLKQSPFFLVPALGFEWQMNKTSKFTVTYRYSFNNTQVSDIYKGYILTDYRTFSRGMADFNQMNTSAVLLNYRLGNWGDNFFMNSTIAYKKDSHFISTDNLIQQDYIAKSKIVLGSRNQFNAMLSTDRYISPISSNIKAKFSFENSDYKNRIGGIDVNTRSSTYNYGLEMRSAFHGFFNFNVGRSWTYSRIKSSFDNTFNNNMSFLDLDFIFKNNLSLRTQGELYHFENLNAKNNQLFIDAELRYAYPRSKFTFFVSGRNLLNRKEYTEQTNQDISVSVWQYRLVPRIINLKIDYRF</sequence>
<dbReference type="Proteomes" id="UP000295499">
    <property type="component" value="Unassembled WGS sequence"/>
</dbReference>
<organism evidence="2 3">
    <name type="scientific">Pedobacter duraquae</name>
    <dbReference type="NCBI Taxonomy" id="425511"/>
    <lineage>
        <taxon>Bacteria</taxon>
        <taxon>Pseudomonadati</taxon>
        <taxon>Bacteroidota</taxon>
        <taxon>Sphingobacteriia</taxon>
        <taxon>Sphingobacteriales</taxon>
        <taxon>Sphingobacteriaceae</taxon>
        <taxon>Pedobacter</taxon>
    </lineage>
</organism>